<proteinExistence type="predicted"/>
<organism evidence="2 3">
    <name type="scientific">Dactylosporangium maewongense</name>
    <dbReference type="NCBI Taxonomy" id="634393"/>
    <lineage>
        <taxon>Bacteria</taxon>
        <taxon>Bacillati</taxon>
        <taxon>Actinomycetota</taxon>
        <taxon>Actinomycetes</taxon>
        <taxon>Micromonosporales</taxon>
        <taxon>Micromonosporaceae</taxon>
        <taxon>Dactylosporangium</taxon>
    </lineage>
</organism>
<comment type="caution">
    <text evidence="2">The sequence shown here is derived from an EMBL/GenBank/DDBJ whole genome shotgun (WGS) entry which is preliminary data.</text>
</comment>
<dbReference type="RefSeq" id="WP_344511906.1">
    <property type="nucleotide sequence ID" value="NZ_BAAAQD010000030.1"/>
</dbReference>
<name>A0ABN2CM51_9ACTN</name>
<gene>
    <name evidence="2" type="ORF">GCM10009827_097940</name>
</gene>
<dbReference type="PANTHER" id="PTHR43591:SF24">
    <property type="entry name" value="2-METHOXY-6-POLYPRENYL-1,4-BENZOQUINOL METHYLASE, MITOCHONDRIAL"/>
    <property type="match status" value="1"/>
</dbReference>
<reference evidence="2 3" key="1">
    <citation type="journal article" date="2019" name="Int. J. Syst. Evol. Microbiol.">
        <title>The Global Catalogue of Microorganisms (GCM) 10K type strain sequencing project: providing services to taxonomists for standard genome sequencing and annotation.</title>
        <authorList>
            <consortium name="The Broad Institute Genomics Platform"/>
            <consortium name="The Broad Institute Genome Sequencing Center for Infectious Disease"/>
            <person name="Wu L."/>
            <person name="Ma J."/>
        </authorList>
    </citation>
    <scope>NUCLEOTIDE SEQUENCE [LARGE SCALE GENOMIC DNA]</scope>
    <source>
        <strain evidence="2 3">JCM 15933</strain>
    </source>
</reference>
<sequence length="332" mass="34478">MTQDRWDEVMTLLVESVPAGRATVVVDGTDATTGLVADRLAAALRAAGRPTTRSSTATGSPAAAGSAGAVGEVLVADGAEARAGAPDGWDVVVWLRTSRREHAADGARGDTADVVVDLHDPAWPVIRHVDPRLLDRRRWHLVESRAFFGVRAGTWDAKFGDDLPAYAAAVEAAGLPPGGVVVDAGCGTGRALPALRTAVGPSGTVIGLDHTPQMLAKAQEKGNTGLVLADASRLPFADGSIDAVFAAGLVMHLPDPVDGLRELARVTRPGGRLVLFHPTGRAALAARHGRVLRPDDPLAEAPLAATATLSGWRLTTYDDAADHFLALADRLP</sequence>
<keyword evidence="3" id="KW-1185">Reference proteome</keyword>
<protein>
    <recommendedName>
        <fullName evidence="1">Methyltransferase type 11 domain-containing protein</fullName>
    </recommendedName>
</protein>
<evidence type="ECO:0000313" key="3">
    <source>
        <dbReference type="Proteomes" id="UP001501470"/>
    </source>
</evidence>
<dbReference type="InterPro" id="IPR029063">
    <property type="entry name" value="SAM-dependent_MTases_sf"/>
</dbReference>
<dbReference type="Pfam" id="PF08241">
    <property type="entry name" value="Methyltransf_11"/>
    <property type="match status" value="1"/>
</dbReference>
<dbReference type="Proteomes" id="UP001501470">
    <property type="component" value="Unassembled WGS sequence"/>
</dbReference>
<feature type="domain" description="Methyltransferase type 11" evidence="1">
    <location>
        <begin position="182"/>
        <end position="275"/>
    </location>
</feature>
<dbReference type="CDD" id="cd02440">
    <property type="entry name" value="AdoMet_MTases"/>
    <property type="match status" value="1"/>
</dbReference>
<evidence type="ECO:0000259" key="1">
    <source>
        <dbReference type="Pfam" id="PF08241"/>
    </source>
</evidence>
<dbReference type="EMBL" id="BAAAQD010000030">
    <property type="protein sequence ID" value="GAA1561029.1"/>
    <property type="molecule type" value="Genomic_DNA"/>
</dbReference>
<dbReference type="SUPFAM" id="SSF53335">
    <property type="entry name" value="S-adenosyl-L-methionine-dependent methyltransferases"/>
    <property type="match status" value="1"/>
</dbReference>
<evidence type="ECO:0000313" key="2">
    <source>
        <dbReference type="EMBL" id="GAA1561029.1"/>
    </source>
</evidence>
<dbReference type="Gene3D" id="3.40.50.150">
    <property type="entry name" value="Vaccinia Virus protein VP39"/>
    <property type="match status" value="1"/>
</dbReference>
<accession>A0ABN2CM51</accession>
<dbReference type="InterPro" id="IPR013216">
    <property type="entry name" value="Methyltransf_11"/>
</dbReference>
<dbReference type="PANTHER" id="PTHR43591">
    <property type="entry name" value="METHYLTRANSFERASE"/>
    <property type="match status" value="1"/>
</dbReference>